<gene>
    <name evidence="4" type="ORF">FYJ85_06075</name>
</gene>
<comment type="caution">
    <text evidence="4">The sequence shown here is derived from an EMBL/GenBank/DDBJ whole genome shotgun (WGS) entry which is preliminary data.</text>
</comment>
<dbReference type="RefSeq" id="WP_154417306.1">
    <property type="nucleotide sequence ID" value="NZ_VUNS01000004.1"/>
</dbReference>
<feature type="domain" description="Mannose-1-phosphate guanyltransferase C-terminal" evidence="3">
    <location>
        <begin position="155"/>
        <end position="265"/>
    </location>
</feature>
<name>A0A844G111_9BACT</name>
<organism evidence="4 5">
    <name type="scientific">Victivallis lenta</name>
    <dbReference type="NCBI Taxonomy" id="2606640"/>
    <lineage>
        <taxon>Bacteria</taxon>
        <taxon>Pseudomonadati</taxon>
        <taxon>Lentisphaerota</taxon>
        <taxon>Lentisphaeria</taxon>
        <taxon>Victivallales</taxon>
        <taxon>Victivallaceae</taxon>
        <taxon>Victivallis</taxon>
    </lineage>
</organism>
<protein>
    <recommendedName>
        <fullName evidence="3">Mannose-1-phosphate guanyltransferase C-terminal domain-containing protein</fullName>
    </recommendedName>
</protein>
<dbReference type="Gene3D" id="2.160.10.10">
    <property type="entry name" value="Hexapeptide repeat proteins"/>
    <property type="match status" value="1"/>
</dbReference>
<dbReference type="GO" id="GO:0016746">
    <property type="term" value="F:acyltransferase activity"/>
    <property type="evidence" value="ECO:0007669"/>
    <property type="project" value="UniProtKB-KW"/>
</dbReference>
<evidence type="ECO:0000256" key="2">
    <source>
        <dbReference type="ARBA" id="ARBA00023315"/>
    </source>
</evidence>
<sequence length="289" mass="30746">MSVEIIPVKVPGLWPITREAGSIKVAGKLVRDLILERFPELPADRKLTCRADFLPSPAFAALVALGSGNCAVVDPSDGATVMELCIPGVSGAPGQIPIDADSFRIRHPWDLLALNEQLVGALTGNRIEGTVRAGATFDGFVHLGRGSVILPGVYIEGNVVIGEDCKIGPNCYIRGNTSVGDRCHIGQAVEIKNSLLGDKVSVGHLSYAGDSVICDRVNFGAGTIISNLRHDGRNHRWLENQAFVDTGRRKFGAIIGENVHTGIHTAIYPGRSLSENSMTVPGEVVSHSK</sequence>
<dbReference type="PANTHER" id="PTHR43584:SF8">
    <property type="entry name" value="N-ACETYLMURAMATE ALPHA-1-PHOSPHATE URIDYLYLTRANSFERASE"/>
    <property type="match status" value="1"/>
</dbReference>
<evidence type="ECO:0000256" key="1">
    <source>
        <dbReference type="ARBA" id="ARBA00022679"/>
    </source>
</evidence>
<dbReference type="GO" id="GO:0016779">
    <property type="term" value="F:nucleotidyltransferase activity"/>
    <property type="evidence" value="ECO:0007669"/>
    <property type="project" value="UniProtKB-ARBA"/>
</dbReference>
<dbReference type="InterPro" id="IPR050065">
    <property type="entry name" value="GlmU-like"/>
</dbReference>
<accession>A0A844G111</accession>
<dbReference type="AlphaFoldDB" id="A0A844G111"/>
<dbReference type="EMBL" id="VUNS01000004">
    <property type="protein sequence ID" value="MST96612.1"/>
    <property type="molecule type" value="Genomic_DNA"/>
</dbReference>
<dbReference type="Pfam" id="PF25087">
    <property type="entry name" value="GMPPB_C"/>
    <property type="match status" value="1"/>
</dbReference>
<dbReference type="InterPro" id="IPR056729">
    <property type="entry name" value="GMPPB_C"/>
</dbReference>
<keyword evidence="2" id="KW-0012">Acyltransferase</keyword>
<dbReference type="InterPro" id="IPR011004">
    <property type="entry name" value="Trimer_LpxA-like_sf"/>
</dbReference>
<evidence type="ECO:0000313" key="4">
    <source>
        <dbReference type="EMBL" id="MST96612.1"/>
    </source>
</evidence>
<dbReference type="Proteomes" id="UP000435649">
    <property type="component" value="Unassembled WGS sequence"/>
</dbReference>
<dbReference type="PANTHER" id="PTHR43584">
    <property type="entry name" value="NUCLEOTIDYL TRANSFERASE"/>
    <property type="match status" value="1"/>
</dbReference>
<proteinExistence type="predicted"/>
<evidence type="ECO:0000259" key="3">
    <source>
        <dbReference type="Pfam" id="PF25087"/>
    </source>
</evidence>
<keyword evidence="5" id="KW-1185">Reference proteome</keyword>
<reference evidence="4 5" key="1">
    <citation type="submission" date="2019-08" db="EMBL/GenBank/DDBJ databases">
        <title>In-depth cultivation of the pig gut microbiome towards novel bacterial diversity and tailored functional studies.</title>
        <authorList>
            <person name="Wylensek D."/>
            <person name="Hitch T.C.A."/>
            <person name="Clavel T."/>
        </authorList>
    </citation>
    <scope>NUCLEOTIDE SEQUENCE [LARGE SCALE GENOMIC DNA]</scope>
    <source>
        <strain evidence="4 5">BBE-744-WT-12</strain>
    </source>
</reference>
<evidence type="ECO:0000313" key="5">
    <source>
        <dbReference type="Proteomes" id="UP000435649"/>
    </source>
</evidence>
<keyword evidence="1" id="KW-0808">Transferase</keyword>
<dbReference type="SUPFAM" id="SSF51161">
    <property type="entry name" value="Trimeric LpxA-like enzymes"/>
    <property type="match status" value="1"/>
</dbReference>